<feature type="coiled-coil region" evidence="7">
    <location>
        <begin position="1399"/>
        <end position="1447"/>
    </location>
</feature>
<feature type="compositionally biased region" description="Polar residues" evidence="8">
    <location>
        <begin position="51"/>
        <end position="63"/>
    </location>
</feature>
<dbReference type="GeneID" id="125775274"/>
<dbReference type="Pfam" id="PF01302">
    <property type="entry name" value="CAP_GLY"/>
    <property type="match status" value="2"/>
</dbReference>
<feature type="compositionally biased region" description="Basic and acidic residues" evidence="8">
    <location>
        <begin position="100"/>
        <end position="110"/>
    </location>
</feature>
<feature type="compositionally biased region" description="Polar residues" evidence="8">
    <location>
        <begin position="30"/>
        <end position="42"/>
    </location>
</feature>
<keyword evidence="10" id="KW-1185">Reference proteome</keyword>
<feature type="region of interest" description="Disordered" evidence="8">
    <location>
        <begin position="135"/>
        <end position="161"/>
    </location>
</feature>
<evidence type="ECO:0000256" key="5">
    <source>
        <dbReference type="ARBA" id="ARBA00023054"/>
    </source>
</evidence>
<dbReference type="SUPFAM" id="SSF74924">
    <property type="entry name" value="Cap-Gly domain"/>
    <property type="match status" value="2"/>
</dbReference>
<dbReference type="Gene3D" id="2.30.30.190">
    <property type="entry name" value="CAP Gly-rich-like domain"/>
    <property type="match status" value="2"/>
</dbReference>
<gene>
    <name evidence="11" type="primary">LOC125775274</name>
</gene>
<feature type="region of interest" description="Disordered" evidence="8">
    <location>
        <begin position="1"/>
        <end position="68"/>
    </location>
</feature>
<evidence type="ECO:0000313" key="11">
    <source>
        <dbReference type="RefSeq" id="XP_049317410.1"/>
    </source>
</evidence>
<comment type="subcellular location">
    <subcellularLocation>
        <location evidence="1">Cytoplasm</location>
        <location evidence="1">Cytoskeleton</location>
    </subcellularLocation>
</comment>
<feature type="coiled-coil region" evidence="7">
    <location>
        <begin position="962"/>
        <end position="1171"/>
    </location>
</feature>
<reference evidence="11" key="2">
    <citation type="submission" date="2025-08" db="UniProtKB">
        <authorList>
            <consortium name="RefSeq"/>
        </authorList>
    </citation>
    <scope>IDENTIFICATION</scope>
</reference>
<evidence type="ECO:0000259" key="9">
    <source>
        <dbReference type="PROSITE" id="PS50245"/>
    </source>
</evidence>
<proteinExistence type="predicted"/>
<dbReference type="InterPro" id="IPR036859">
    <property type="entry name" value="CAP-Gly_dom_sf"/>
</dbReference>
<evidence type="ECO:0000313" key="10">
    <source>
        <dbReference type="Proteomes" id="UP001652620"/>
    </source>
</evidence>
<keyword evidence="4" id="KW-0677">Repeat</keyword>
<reference evidence="11" key="1">
    <citation type="journal article" date="2016" name="BMC Genomics">
        <title>RNA sequencing to characterize transcriptional changes of sexual maturation and mating in the female oriental fruit fly Bactrocera dorsalis.</title>
        <authorList>
            <person name="Zheng W."/>
            <person name="Luo D."/>
            <person name="Wu F."/>
            <person name="Wang J."/>
            <person name="Zhang H."/>
        </authorList>
    </citation>
    <scope>NUCLEOTIDE SEQUENCE</scope>
</reference>
<evidence type="ECO:0000256" key="3">
    <source>
        <dbReference type="ARBA" id="ARBA00022701"/>
    </source>
</evidence>
<dbReference type="RefSeq" id="XP_049317410.1">
    <property type="nucleotide sequence ID" value="XM_049461453.1"/>
</dbReference>
<feature type="region of interest" description="Disordered" evidence="8">
    <location>
        <begin position="1878"/>
        <end position="1902"/>
    </location>
</feature>
<keyword evidence="5 7" id="KW-0175">Coiled coil</keyword>
<feature type="coiled-coil region" evidence="7">
    <location>
        <begin position="1680"/>
        <end position="1752"/>
    </location>
</feature>
<feature type="coiled-coil region" evidence="7">
    <location>
        <begin position="1575"/>
        <end position="1634"/>
    </location>
</feature>
<feature type="compositionally biased region" description="Polar residues" evidence="8">
    <location>
        <begin position="135"/>
        <end position="158"/>
    </location>
</feature>
<evidence type="ECO:0000256" key="1">
    <source>
        <dbReference type="ARBA" id="ARBA00004245"/>
    </source>
</evidence>
<feature type="domain" description="CAP-Gly" evidence="9">
    <location>
        <begin position="214"/>
        <end position="256"/>
    </location>
</feature>
<evidence type="ECO:0000256" key="2">
    <source>
        <dbReference type="ARBA" id="ARBA00022490"/>
    </source>
</evidence>
<evidence type="ECO:0000256" key="4">
    <source>
        <dbReference type="ARBA" id="ARBA00022737"/>
    </source>
</evidence>
<sequence length="1931" mass="218956">MSDDKSNFEMPPPMSSSSETAPPTDGETLLLSNGQSIPNATPSPVEPAVSALSTPTLSITGGPTSRLRAPTNYSSDIAVSVSKIGRLCSHAAPKTGPPPRDSKSMSRESDGNLSSINSAYTDLYQETVKRFTRSSLSPEMDQYLSSRNSAKTTATSLKSGDGDHHTSFDLYLEATGRRRSSDHGAVLTQDTEQFIIGQKVWVGGIRPGQIAYIGETHFAPGDWAGIVLDEPNGKNDGCVAGKRYFQCEPRRGIFSRLTRLTLTPLSGANTPTSPLAKMSPERSRTVSPTASIRSSFLRSPGKNGLAVGDRIIVSSGFGSRPGILRYLGETQFASGNWCGVELDEPSGKNDGSVDGIKYFECKPKYGVFVPIAKVSLSPSSKKSRLSRTGSRESLNSIGTINSIATTNTSRLRMNAQRKSLSIKPVVAAPKSQYSMQDLLHEKQKHIEQLMIERELDREDCQNQALQYQKNINELKSRIIQLERSLDDERKKSEDLQFSIDEATYCGNDVQSHVYREKIKELEKKLTDLSTETDSAKDTSTAIIAPTEASIAENAKIILQLQQQKEEYEARLVNAEDEQKRLQENILYLQKENEGLQKELVYKDESLEKFSLSACGIQNLRHELDLLKEEAEKERQQLLTDFALKLEEKDMLLNTLRSELTAQKNALSTVEIERSNNQDEYEILQTECKNRDLQLQDVNEQLAKLKSELSMQKADNVTLEELVKVQQDKLLQEKKQMTENLQEVEKLKNEIISLRNTNDSAELQLRTVNEDVKKLTESQKTLEEQLSAATSVDQEHLDAITQLNIVIEDMKKKINDATVENDRLNAELRKEQELKIIAAVTEGELRKLLKDQQQEHTESLEELKKSNTTLTESRESDQRKLQECLDEKMKKIEALNIEVGQLKQGLKQLESNSSMTEQELNSKIEEFKLKEQTLLEDLRTKENALKSQTEACADHDRVIAEKIECLNTTMSALETANNDLNKQKQELALTLNKYSDLNIANKSQEEQCAQQQLEIGNLTRKLDSLNTKCESLKTQNGTLENELNSSRSIICQLEDEISRLKDKLAMHQKNLLETEGRNNDERLKLESQIEEIIQKFTNVSKDLEEERAITEQTRNEISKKNDQLTVLEEKSIKLELTLSDEKRQQENLQSKYESMVEQNKTLENDLNTLRTSSTDSNTELLKMSQMVTLKQKAYDELLDKTNMERISLEGQLEASKQRLEILCSQVELLTQEMKSATEENIKRVEILKLEQEKCGKQELELSELSRKFEALTAKYARIENENENLQRDLATLRNTSTTSGALVTKLTEELTQNQKTMQDLTDKSTADRLQLSNQLQDLEQRLEAKLRETDLLRGELQEAIKSKDKQAEEFELLKFEMQAQSTSQLDILKEKESTEQKKIIETFQAQLKDAEQSKAKLDEAICSLQQQIKLLQDELLKSQLDFKAKEDELGKKIINLCNEGEEIREVLRQTKLDGSNSLSTLELEKLELHKTIESLQSELKTIEDELRKSRSEIEQLKKAESSVLHDAKEFQKEIESLKGALDVANTEAQFRTKMAEEDKSKIEELRKMVDTVQAVNTNISATNAEMSHALQSLEQEKCETAHIFELFEMESDQNMEKLGEKLVDLKQKLIDAQAHIEQKSAIITEKESELSSILVKFEASQTALVGLQSTLLDQTTKISELNTANTELEKLVYEKKDLLEQQAALRSQLDEYKQVVNEMDNESTAKNEALHQLQERVKELEEENLRNMEFQERLNSDNVKIQRKLEILDLEKTREMVAAQSRINELQALKVLKPNNSATADVPKEGEEPEGNLAQINFLNSIIADMQKKNDSLKAKIEALEALPTDFTQPKAFELIAKRKPAPRVFCDICDEFDKHETEDCPLQASDDRDYSPPPLTEATERKVRKLPEPRKYCETCEVFGHVTGECAEDEW</sequence>
<feature type="domain" description="CAP-Gly" evidence="9">
    <location>
        <begin position="328"/>
        <end position="370"/>
    </location>
</feature>
<protein>
    <submittedName>
        <fullName evidence="11">Restin homolog</fullName>
    </submittedName>
</protein>
<feature type="compositionally biased region" description="Basic and acidic residues" evidence="8">
    <location>
        <begin position="850"/>
        <end position="864"/>
    </location>
</feature>
<evidence type="ECO:0000256" key="8">
    <source>
        <dbReference type="SAM" id="MobiDB-lite"/>
    </source>
</evidence>
<feature type="region of interest" description="Disordered" evidence="8">
    <location>
        <begin position="850"/>
        <end position="875"/>
    </location>
</feature>
<dbReference type="PANTHER" id="PTHR18916">
    <property type="entry name" value="DYNACTIN 1-RELATED MICROTUBULE-BINDING"/>
    <property type="match status" value="1"/>
</dbReference>
<evidence type="ECO:0000256" key="7">
    <source>
        <dbReference type="SAM" id="Coils"/>
    </source>
</evidence>
<feature type="region of interest" description="Disordered" evidence="8">
    <location>
        <begin position="89"/>
        <end position="118"/>
    </location>
</feature>
<dbReference type="PROSITE" id="PS50245">
    <property type="entry name" value="CAP_GLY_2"/>
    <property type="match status" value="2"/>
</dbReference>
<feature type="coiled-coil region" evidence="7">
    <location>
        <begin position="1815"/>
        <end position="1842"/>
    </location>
</feature>
<feature type="coiled-coil region" evidence="7">
    <location>
        <begin position="1197"/>
        <end position="1354"/>
    </location>
</feature>
<keyword evidence="3" id="KW-0493">Microtubule</keyword>
<evidence type="ECO:0000256" key="6">
    <source>
        <dbReference type="ARBA" id="ARBA00023212"/>
    </source>
</evidence>
<feature type="coiled-coil region" evidence="7">
    <location>
        <begin position="1477"/>
        <end position="1546"/>
    </location>
</feature>
<dbReference type="PROSITE" id="PS00845">
    <property type="entry name" value="CAP_GLY_1"/>
    <property type="match status" value="2"/>
</dbReference>
<dbReference type="Pfam" id="PF16641">
    <property type="entry name" value="CLIP1_ZNF"/>
    <property type="match status" value="2"/>
</dbReference>
<dbReference type="Proteomes" id="UP001652620">
    <property type="component" value="Unplaced"/>
</dbReference>
<dbReference type="SMART" id="SM01052">
    <property type="entry name" value="CAP_GLY"/>
    <property type="match status" value="2"/>
</dbReference>
<keyword evidence="2" id="KW-0963">Cytoplasm</keyword>
<dbReference type="InterPro" id="IPR000938">
    <property type="entry name" value="CAP-Gly_domain"/>
</dbReference>
<name>A0ABM3K7H9_BACDO</name>
<dbReference type="PANTHER" id="PTHR18916:SF93">
    <property type="entry name" value="RESTIN HOMOLOG"/>
    <property type="match status" value="1"/>
</dbReference>
<keyword evidence="6" id="KW-0206">Cytoskeleton</keyword>
<organism evidence="10 11">
    <name type="scientific">Bactrocera dorsalis</name>
    <name type="common">Oriental fruit fly</name>
    <name type="synonym">Dacus dorsalis</name>
    <dbReference type="NCBI Taxonomy" id="27457"/>
    <lineage>
        <taxon>Eukaryota</taxon>
        <taxon>Metazoa</taxon>
        <taxon>Ecdysozoa</taxon>
        <taxon>Arthropoda</taxon>
        <taxon>Hexapoda</taxon>
        <taxon>Insecta</taxon>
        <taxon>Pterygota</taxon>
        <taxon>Neoptera</taxon>
        <taxon>Endopterygota</taxon>
        <taxon>Diptera</taxon>
        <taxon>Brachycera</taxon>
        <taxon>Muscomorpha</taxon>
        <taxon>Tephritoidea</taxon>
        <taxon>Tephritidae</taxon>
        <taxon>Bactrocera</taxon>
        <taxon>Bactrocera</taxon>
    </lineage>
</organism>
<accession>A0ABM3K7H9</accession>
<feature type="compositionally biased region" description="Low complexity" evidence="8">
    <location>
        <begin position="15"/>
        <end position="24"/>
    </location>
</feature>
<dbReference type="InterPro" id="IPR032108">
    <property type="entry name" value="CLIP1_ZNF"/>
</dbReference>